<name>A0A0F9AK89_9ZZZZ</name>
<accession>A0A0F9AK89</accession>
<sequence>LTVGASNAAASHSNIQAKEMIVYSVAHDTATRDQVVSYLSGVGDLGL</sequence>
<protein>
    <submittedName>
        <fullName evidence="1">Uncharacterized protein</fullName>
    </submittedName>
</protein>
<evidence type="ECO:0000313" key="1">
    <source>
        <dbReference type="EMBL" id="KKK78889.1"/>
    </source>
</evidence>
<proteinExistence type="predicted"/>
<reference evidence="1" key="1">
    <citation type="journal article" date="2015" name="Nature">
        <title>Complex archaea that bridge the gap between prokaryotes and eukaryotes.</title>
        <authorList>
            <person name="Spang A."/>
            <person name="Saw J.H."/>
            <person name="Jorgensen S.L."/>
            <person name="Zaremba-Niedzwiedzka K."/>
            <person name="Martijn J."/>
            <person name="Lind A.E."/>
            <person name="van Eijk R."/>
            <person name="Schleper C."/>
            <person name="Guy L."/>
            <person name="Ettema T.J."/>
        </authorList>
    </citation>
    <scope>NUCLEOTIDE SEQUENCE</scope>
</reference>
<organism evidence="1">
    <name type="scientific">marine sediment metagenome</name>
    <dbReference type="NCBI Taxonomy" id="412755"/>
    <lineage>
        <taxon>unclassified sequences</taxon>
        <taxon>metagenomes</taxon>
        <taxon>ecological metagenomes</taxon>
    </lineage>
</organism>
<feature type="non-terminal residue" evidence="1">
    <location>
        <position position="1"/>
    </location>
</feature>
<dbReference type="EMBL" id="LAZR01054282">
    <property type="protein sequence ID" value="KKK78889.1"/>
    <property type="molecule type" value="Genomic_DNA"/>
</dbReference>
<comment type="caution">
    <text evidence="1">The sequence shown here is derived from an EMBL/GenBank/DDBJ whole genome shotgun (WGS) entry which is preliminary data.</text>
</comment>
<dbReference type="AlphaFoldDB" id="A0A0F9AK89"/>
<gene>
    <name evidence="1" type="ORF">LCGC14_2839040</name>
</gene>